<reference evidence="2 3" key="1">
    <citation type="journal article" date="2014" name="PLoS Genet.">
        <title>Phylogenetically driven sequencing of extremely halophilic archaea reveals strategies for static and dynamic osmo-response.</title>
        <authorList>
            <person name="Becker E.A."/>
            <person name="Seitzer P.M."/>
            <person name="Tritt A."/>
            <person name="Larsen D."/>
            <person name="Krusor M."/>
            <person name="Yao A.I."/>
            <person name="Wu D."/>
            <person name="Madern D."/>
            <person name="Eisen J.A."/>
            <person name="Darling A.E."/>
            <person name="Facciotti M.T."/>
        </authorList>
    </citation>
    <scope>NUCLEOTIDE SEQUENCE [LARGE SCALE GENOMIC DNA]</scope>
    <source>
        <strain evidence="2 3">ATCC 29715</strain>
    </source>
</reference>
<accession>M0J263</accession>
<sequence length="61" mass="6924">MEMETLSAGMAQSSQEERSCPVEGCDNPELDEISDMDDQFDWFCHWCGNMFVENEGGLDVQ</sequence>
<feature type="region of interest" description="Disordered" evidence="1">
    <location>
        <begin position="1"/>
        <end position="31"/>
    </location>
</feature>
<comment type="caution">
    <text evidence="2">The sequence shown here is derived from an EMBL/GenBank/DDBJ whole genome shotgun (WGS) entry which is preliminary data.</text>
</comment>
<evidence type="ECO:0000256" key="1">
    <source>
        <dbReference type="SAM" id="MobiDB-lite"/>
    </source>
</evidence>
<protein>
    <submittedName>
        <fullName evidence="2">Uncharacterized protein</fullName>
    </submittedName>
</protein>
<organism evidence="2 3">
    <name type="scientific">Haloarcula vallismortis ATCC 29715</name>
    <dbReference type="NCBI Taxonomy" id="662477"/>
    <lineage>
        <taxon>Archaea</taxon>
        <taxon>Methanobacteriati</taxon>
        <taxon>Methanobacteriota</taxon>
        <taxon>Stenosarchaea group</taxon>
        <taxon>Halobacteria</taxon>
        <taxon>Halobacteriales</taxon>
        <taxon>Haloarculaceae</taxon>
        <taxon>Haloarcula</taxon>
    </lineage>
</organism>
<proteinExistence type="predicted"/>
<evidence type="ECO:0000313" key="3">
    <source>
        <dbReference type="Proteomes" id="UP000011534"/>
    </source>
</evidence>
<gene>
    <name evidence="2" type="ORF">C437_15461</name>
</gene>
<evidence type="ECO:0000313" key="2">
    <source>
        <dbReference type="EMBL" id="EMA01830.1"/>
    </source>
</evidence>
<keyword evidence="3" id="KW-1185">Reference proteome</keyword>
<dbReference type="EMBL" id="AOLQ01000065">
    <property type="protein sequence ID" value="EMA01830.1"/>
    <property type="molecule type" value="Genomic_DNA"/>
</dbReference>
<dbReference type="Proteomes" id="UP000011534">
    <property type="component" value="Unassembled WGS sequence"/>
</dbReference>
<dbReference type="AlphaFoldDB" id="M0J263"/>
<name>M0J263_HALVA</name>